<comment type="caution">
    <text evidence="4">The sequence shown here is derived from an EMBL/GenBank/DDBJ whole genome shotgun (WGS) entry which is preliminary data.</text>
</comment>
<name>A0A1S1R174_9ACTN</name>
<evidence type="ECO:0000259" key="3">
    <source>
        <dbReference type="PROSITE" id="PS52004"/>
    </source>
</evidence>
<dbReference type="AlphaFoldDB" id="A0A1S1R174"/>
<dbReference type="PANTHER" id="PTHR11712:SF322">
    <property type="entry name" value="POLYKETIDE BETA-KETOACYL SYNTHASE 2-RELATED"/>
    <property type="match status" value="1"/>
</dbReference>
<feature type="domain" description="Ketosynthase family 3 (KS3)" evidence="3">
    <location>
        <begin position="1"/>
        <end position="176"/>
    </location>
</feature>
<dbReference type="GO" id="GO:0006633">
    <property type="term" value="P:fatty acid biosynthetic process"/>
    <property type="evidence" value="ECO:0007669"/>
    <property type="project" value="TreeGrafter"/>
</dbReference>
<dbReference type="Gene3D" id="3.40.47.10">
    <property type="match status" value="1"/>
</dbReference>
<reference evidence="5" key="1">
    <citation type="submission" date="2016-07" db="EMBL/GenBank/DDBJ databases">
        <title>Frankia sp. NRRL B-16219 Genome sequencing.</title>
        <authorList>
            <person name="Ghodhbane-Gtari F."/>
            <person name="Swanson E."/>
            <person name="Gueddou A."/>
            <person name="Louati M."/>
            <person name="Nouioui I."/>
            <person name="Hezbri K."/>
            <person name="Abebe-Akele F."/>
            <person name="Simpson S."/>
            <person name="Morris K."/>
            <person name="Thomas K."/>
            <person name="Gtari M."/>
            <person name="Tisa L.S."/>
        </authorList>
    </citation>
    <scope>NUCLEOTIDE SEQUENCE [LARGE SCALE GENOMIC DNA]</scope>
    <source>
        <strain evidence="5">NRRL B-16219</strain>
    </source>
</reference>
<keyword evidence="1" id="KW-0808">Transferase</keyword>
<organism evidence="4 5">
    <name type="scientific">Parafrankia soli</name>
    <dbReference type="NCBI Taxonomy" id="2599596"/>
    <lineage>
        <taxon>Bacteria</taxon>
        <taxon>Bacillati</taxon>
        <taxon>Actinomycetota</taxon>
        <taxon>Actinomycetes</taxon>
        <taxon>Frankiales</taxon>
        <taxon>Frankiaceae</taxon>
        <taxon>Parafrankia</taxon>
    </lineage>
</organism>
<accession>A0A1S1R174</accession>
<protein>
    <recommendedName>
        <fullName evidence="3">Ketosynthase family 3 (KS3) domain-containing protein</fullName>
    </recommendedName>
</protein>
<proteinExistence type="predicted"/>
<dbReference type="PANTHER" id="PTHR11712">
    <property type="entry name" value="POLYKETIDE SYNTHASE-RELATED"/>
    <property type="match status" value="1"/>
</dbReference>
<evidence type="ECO:0000256" key="1">
    <source>
        <dbReference type="ARBA" id="ARBA00022679"/>
    </source>
</evidence>
<evidence type="ECO:0000313" key="4">
    <source>
        <dbReference type="EMBL" id="OHV39275.1"/>
    </source>
</evidence>
<evidence type="ECO:0000313" key="5">
    <source>
        <dbReference type="Proteomes" id="UP000179769"/>
    </source>
</evidence>
<dbReference type="SUPFAM" id="SSF53901">
    <property type="entry name" value="Thiolase-like"/>
    <property type="match status" value="1"/>
</dbReference>
<dbReference type="Pfam" id="PF02801">
    <property type="entry name" value="Ketoacyl-synt_C"/>
    <property type="match status" value="1"/>
</dbReference>
<dbReference type="PROSITE" id="PS52004">
    <property type="entry name" value="KS3_2"/>
    <property type="match status" value="1"/>
</dbReference>
<dbReference type="InterPro" id="IPR020841">
    <property type="entry name" value="PKS_Beta-ketoAc_synthase_dom"/>
</dbReference>
<sequence length="184" mass="18948">MPAEGGAILVLEDAAAAAARGAPRIYGEIAGYATTFDPRPDGEHRSGLGRALALALIDADMDPAEIDVVFADAAAVPELDRAEAEAIADVFDDRPVPVTAPKTMFGRMHAGAGALDVATALLAIRDGVIPPTINIRHDEHYPIEIVLGEARTAPVRAAVVLARGHGGFNSALVVRAPSTVATSS</sequence>
<gene>
    <name evidence="4" type="ORF">BBK14_33055</name>
</gene>
<dbReference type="Proteomes" id="UP000179769">
    <property type="component" value="Unassembled WGS sequence"/>
</dbReference>
<dbReference type="InterPro" id="IPR014031">
    <property type="entry name" value="Ketoacyl_synth_C"/>
</dbReference>
<dbReference type="InterPro" id="IPR016039">
    <property type="entry name" value="Thiolase-like"/>
</dbReference>
<dbReference type="InterPro" id="IPR000794">
    <property type="entry name" value="Beta-ketoacyl_synthase"/>
</dbReference>
<dbReference type="GO" id="GO:0004315">
    <property type="term" value="F:3-oxoacyl-[acyl-carrier-protein] synthase activity"/>
    <property type="evidence" value="ECO:0007669"/>
    <property type="project" value="TreeGrafter"/>
</dbReference>
<evidence type="ECO:0000256" key="2">
    <source>
        <dbReference type="ARBA" id="ARBA00023315"/>
    </source>
</evidence>
<dbReference type="EMBL" id="MAXA01000101">
    <property type="protein sequence ID" value="OHV39275.1"/>
    <property type="molecule type" value="Genomic_DNA"/>
</dbReference>
<keyword evidence="5" id="KW-1185">Reference proteome</keyword>
<keyword evidence="2" id="KW-0012">Acyltransferase</keyword>